<dbReference type="AlphaFoldDB" id="A0A420Y4M1"/>
<sequence>MRASKFPGHTAAISQVRISPDGRWIASASADGTAKIWDASTGEHMDSLVGHMAGVSCIAWAPDSEGLATGGDDKAIRLWDRVTASPAHAVGEGAGRGEEGGYGSVRRVKAGGGFLQKGAVGKGARGTRSGRGPLLGHHNYVYCLAFSPKGNILASGSYDEAVFLWDVRAGRLMRSLPAHSDPVSGIDFSRDGTLVASCSTDGLIRIWDTSTGQCLRTLVHEDNPPVTNVCFSPNGRFVLAFNMDNCIRMWDYVAGSVKKTYQGHKNSGYSIGGSFGKLETDDEDAVSGRRAEAFVASASEDGDIVMWDVKSKEIVQRIQHAHKGVCFWVDVHGDILVSCGQDGFINVFRHRREGHDKVPNGIDGGVDHEGNHSMNADEELQRQIEGETTPQVKREEFEEEEQL</sequence>
<evidence type="ECO:0000256" key="3">
    <source>
        <dbReference type="PROSITE-ProRule" id="PRU00221"/>
    </source>
</evidence>
<dbReference type="SMART" id="SM00320">
    <property type="entry name" value="WD40"/>
    <property type="match status" value="7"/>
</dbReference>
<feature type="repeat" description="WD" evidence="3">
    <location>
        <begin position="176"/>
        <end position="217"/>
    </location>
</feature>
<proteinExistence type="predicted"/>
<feature type="domain" description="WDR5-like beta-propeller" evidence="5">
    <location>
        <begin position="134"/>
        <end position="348"/>
    </location>
</feature>
<dbReference type="InterPro" id="IPR019775">
    <property type="entry name" value="WD40_repeat_CS"/>
</dbReference>
<feature type="repeat" description="WD" evidence="3">
    <location>
        <begin position="48"/>
        <end position="89"/>
    </location>
</feature>
<dbReference type="CDD" id="cd00200">
    <property type="entry name" value="WD40"/>
    <property type="match status" value="1"/>
</dbReference>
<dbReference type="InterPro" id="IPR050349">
    <property type="entry name" value="WD_LIS1/nudF_dynein_reg"/>
</dbReference>
<keyword evidence="2" id="KW-0677">Repeat</keyword>
<feature type="region of interest" description="Disordered" evidence="4">
    <location>
        <begin position="355"/>
        <end position="403"/>
    </location>
</feature>
<dbReference type="InterPro" id="IPR020472">
    <property type="entry name" value="WD40_PAC1"/>
</dbReference>
<dbReference type="PROSITE" id="PS50082">
    <property type="entry name" value="WD_REPEATS_2"/>
    <property type="match status" value="6"/>
</dbReference>
<evidence type="ECO:0000259" key="5">
    <source>
        <dbReference type="Pfam" id="PF25175"/>
    </source>
</evidence>
<reference evidence="6 7" key="1">
    <citation type="submission" date="2018-08" db="EMBL/GenBank/DDBJ databases">
        <title>Draft genome of the lignicolous fungus Coniochaeta pulveracea.</title>
        <authorList>
            <person name="Borstlap C.J."/>
            <person name="De Witt R.N."/>
            <person name="Botha A."/>
            <person name="Volschenk H."/>
        </authorList>
    </citation>
    <scope>NUCLEOTIDE SEQUENCE [LARGE SCALE GENOMIC DNA]</scope>
    <source>
        <strain evidence="6 7">CAB683</strain>
    </source>
</reference>
<dbReference type="InterPro" id="IPR015943">
    <property type="entry name" value="WD40/YVTN_repeat-like_dom_sf"/>
</dbReference>
<dbReference type="InterPro" id="IPR059122">
    <property type="entry name" value="Beta-prop_WDR5-like"/>
</dbReference>
<feature type="repeat" description="WD" evidence="3">
    <location>
        <begin position="6"/>
        <end position="47"/>
    </location>
</feature>
<evidence type="ECO:0000313" key="7">
    <source>
        <dbReference type="Proteomes" id="UP000275385"/>
    </source>
</evidence>
<dbReference type="STRING" id="177199.A0A420Y4M1"/>
<dbReference type="OrthoDB" id="674604at2759"/>
<accession>A0A420Y4M1</accession>
<dbReference type="InterPro" id="IPR001680">
    <property type="entry name" value="WD40_rpt"/>
</dbReference>
<keyword evidence="7" id="KW-1185">Reference proteome</keyword>
<feature type="repeat" description="WD" evidence="3">
    <location>
        <begin position="219"/>
        <end position="260"/>
    </location>
</feature>
<dbReference type="Pfam" id="PF25175">
    <property type="entry name" value="Beta-prop_WDR5"/>
    <property type="match status" value="1"/>
</dbReference>
<evidence type="ECO:0000313" key="6">
    <source>
        <dbReference type="EMBL" id="RKU42720.1"/>
    </source>
</evidence>
<dbReference type="SUPFAM" id="SSF50978">
    <property type="entry name" value="WD40 repeat-like"/>
    <property type="match status" value="1"/>
</dbReference>
<dbReference type="EMBL" id="QVQW01000052">
    <property type="protein sequence ID" value="RKU42720.1"/>
    <property type="molecule type" value="Genomic_DNA"/>
</dbReference>
<keyword evidence="1 3" id="KW-0853">WD repeat</keyword>
<protein>
    <submittedName>
        <fullName evidence="6">WD domain protein</fullName>
    </submittedName>
</protein>
<dbReference type="Gene3D" id="2.130.10.10">
    <property type="entry name" value="YVTN repeat-like/Quinoprotein amine dehydrogenase"/>
    <property type="match status" value="2"/>
</dbReference>
<dbReference type="PANTHER" id="PTHR44129">
    <property type="entry name" value="WD REPEAT-CONTAINING PROTEIN POP1"/>
    <property type="match status" value="1"/>
</dbReference>
<evidence type="ECO:0000256" key="1">
    <source>
        <dbReference type="ARBA" id="ARBA00022574"/>
    </source>
</evidence>
<evidence type="ECO:0000256" key="2">
    <source>
        <dbReference type="ARBA" id="ARBA00022737"/>
    </source>
</evidence>
<feature type="repeat" description="WD" evidence="3">
    <location>
        <begin position="294"/>
        <end position="317"/>
    </location>
</feature>
<gene>
    <name evidence="6" type="primary">SWD3</name>
    <name evidence="6" type="ORF">DL546_003587</name>
</gene>
<dbReference type="Pfam" id="PF00400">
    <property type="entry name" value="WD40"/>
    <property type="match status" value="2"/>
</dbReference>
<dbReference type="Proteomes" id="UP000275385">
    <property type="component" value="Unassembled WGS sequence"/>
</dbReference>
<name>A0A420Y4M1_9PEZI</name>
<dbReference type="PRINTS" id="PR00320">
    <property type="entry name" value="GPROTEINBRPT"/>
</dbReference>
<evidence type="ECO:0000256" key="4">
    <source>
        <dbReference type="SAM" id="MobiDB-lite"/>
    </source>
</evidence>
<feature type="repeat" description="WD" evidence="3">
    <location>
        <begin position="134"/>
        <end position="175"/>
    </location>
</feature>
<dbReference type="PROSITE" id="PS00678">
    <property type="entry name" value="WD_REPEATS_1"/>
    <property type="match status" value="3"/>
</dbReference>
<dbReference type="PROSITE" id="PS50294">
    <property type="entry name" value="WD_REPEATS_REGION"/>
    <property type="match status" value="5"/>
</dbReference>
<dbReference type="InterPro" id="IPR036322">
    <property type="entry name" value="WD40_repeat_dom_sf"/>
</dbReference>
<comment type="caution">
    <text evidence="6">The sequence shown here is derived from an EMBL/GenBank/DDBJ whole genome shotgun (WGS) entry which is preliminary data.</text>
</comment>
<organism evidence="6 7">
    <name type="scientific">Coniochaeta pulveracea</name>
    <dbReference type="NCBI Taxonomy" id="177199"/>
    <lineage>
        <taxon>Eukaryota</taxon>
        <taxon>Fungi</taxon>
        <taxon>Dikarya</taxon>
        <taxon>Ascomycota</taxon>
        <taxon>Pezizomycotina</taxon>
        <taxon>Sordariomycetes</taxon>
        <taxon>Sordariomycetidae</taxon>
        <taxon>Coniochaetales</taxon>
        <taxon>Coniochaetaceae</taxon>
        <taxon>Coniochaeta</taxon>
    </lineage>
</organism>